<accession>A0A1W1EJS9</accession>
<dbReference type="GO" id="GO:0008933">
    <property type="term" value="F:peptidoglycan lytic transglycosylase activity"/>
    <property type="evidence" value="ECO:0007669"/>
    <property type="project" value="TreeGrafter"/>
</dbReference>
<dbReference type="InterPro" id="IPR023346">
    <property type="entry name" value="Lysozyme-like_dom_sf"/>
</dbReference>
<dbReference type="EMBL" id="FRYL01000028">
    <property type="protein sequence ID" value="SHO81113.1"/>
    <property type="molecule type" value="Genomic_DNA"/>
</dbReference>
<protein>
    <submittedName>
        <fullName evidence="2">Membrane-bound lytic murein transglycosylase B</fullName>
        <ecNumber evidence="2">3.2.1.-</ecNumber>
    </submittedName>
</protein>
<evidence type="ECO:0000259" key="1">
    <source>
        <dbReference type="Pfam" id="PF13406"/>
    </source>
</evidence>
<sequence>MKKIIILILFLSIFSGAKEYQFLDNKNVQNFINNMVTKYHFDRVHLEYLFRNAKLDRDTLARYVGKRRPNRTDGSWVRYKDKLIDPKSIQYYKSQKRKYYSTLKRASDEYRVPINIIVGFLAIESKFGKYTGDFTVWNSLTTLSFFNNRKRKYFYSQLKQYLLLCREQNYDPLALKGSFAGAMGNVQQMPSIQRRFLLDYNNDGKKNPWDMADAIGSIAKFLRSKGWEYGGNIAIKSNFRAKRYRGLKTGYNRRYSISSLAKANIKPISKFNKNYAYLLKVKDRNSDEIWLGDKNFRIITRYNPSTNYGMAIFKISQRLED</sequence>
<dbReference type="GO" id="GO:0009253">
    <property type="term" value="P:peptidoglycan catabolic process"/>
    <property type="evidence" value="ECO:0007669"/>
    <property type="project" value="TreeGrafter"/>
</dbReference>
<name>A0A1W1EJS9_9ZZZZ</name>
<keyword evidence="2" id="KW-0326">Glycosidase</keyword>
<keyword evidence="2" id="KW-0378">Hydrolase</keyword>
<dbReference type="InterPro" id="IPR043426">
    <property type="entry name" value="MltB-like"/>
</dbReference>
<gene>
    <name evidence="2" type="ORF">MNB_SV-15-1298</name>
</gene>
<feature type="domain" description="Transglycosylase SLT" evidence="1">
    <location>
        <begin position="25"/>
        <end position="317"/>
    </location>
</feature>
<dbReference type="SUPFAM" id="SSF53955">
    <property type="entry name" value="Lysozyme-like"/>
    <property type="match status" value="1"/>
</dbReference>
<dbReference type="Gene3D" id="1.10.530.10">
    <property type="match status" value="1"/>
</dbReference>
<dbReference type="PANTHER" id="PTHR30163">
    <property type="entry name" value="MEMBRANE-BOUND LYTIC MUREIN TRANSGLYCOSYLASE B"/>
    <property type="match status" value="1"/>
</dbReference>
<dbReference type="PANTHER" id="PTHR30163:SF9">
    <property type="entry name" value="MEMBRANE-BOUND LYTIC MUREIN TRANSGLYCOSYLASE B"/>
    <property type="match status" value="1"/>
</dbReference>
<dbReference type="AlphaFoldDB" id="A0A1W1EJS9"/>
<dbReference type="GO" id="GO:0016798">
    <property type="term" value="F:hydrolase activity, acting on glycosyl bonds"/>
    <property type="evidence" value="ECO:0007669"/>
    <property type="project" value="UniProtKB-KW"/>
</dbReference>
<dbReference type="InterPro" id="IPR031304">
    <property type="entry name" value="SLT_2"/>
</dbReference>
<dbReference type="EC" id="3.2.1.-" evidence="2"/>
<reference evidence="2" key="1">
    <citation type="submission" date="2016-10" db="EMBL/GenBank/DDBJ databases">
        <authorList>
            <person name="de Groot N.N."/>
        </authorList>
    </citation>
    <scope>NUCLEOTIDE SEQUENCE</scope>
</reference>
<proteinExistence type="predicted"/>
<organism evidence="2">
    <name type="scientific">hydrothermal vent metagenome</name>
    <dbReference type="NCBI Taxonomy" id="652676"/>
    <lineage>
        <taxon>unclassified sequences</taxon>
        <taxon>metagenomes</taxon>
        <taxon>ecological metagenomes</taxon>
    </lineage>
</organism>
<dbReference type="Pfam" id="PF13406">
    <property type="entry name" value="SLT_2"/>
    <property type="match status" value="1"/>
</dbReference>
<dbReference type="Gene3D" id="1.10.8.350">
    <property type="entry name" value="Bacterial muramidase"/>
    <property type="match status" value="1"/>
</dbReference>
<evidence type="ECO:0000313" key="2">
    <source>
        <dbReference type="EMBL" id="SHO81113.1"/>
    </source>
</evidence>